<evidence type="ECO:0000256" key="1">
    <source>
        <dbReference type="ARBA" id="ARBA00001274"/>
    </source>
</evidence>
<dbReference type="PANTHER" id="PTHR48078:SF6">
    <property type="entry name" value="L-THREONINE DEHYDRATASE CATABOLIC TDCB"/>
    <property type="match status" value="1"/>
</dbReference>
<keyword evidence="15" id="KW-1185">Reference proteome</keyword>
<evidence type="ECO:0000256" key="10">
    <source>
        <dbReference type="ARBA" id="ARBA00023239"/>
    </source>
</evidence>
<evidence type="ECO:0000256" key="11">
    <source>
        <dbReference type="ARBA" id="ARBA00025527"/>
    </source>
</evidence>
<evidence type="ECO:0000256" key="6">
    <source>
        <dbReference type="ARBA" id="ARBA00012096"/>
    </source>
</evidence>
<dbReference type="Proteomes" id="UP001303324">
    <property type="component" value="Chromosome"/>
</dbReference>
<dbReference type="SUPFAM" id="SSF53686">
    <property type="entry name" value="Tryptophan synthase beta subunit-like PLP-dependent enzymes"/>
    <property type="match status" value="1"/>
</dbReference>
<dbReference type="Gene3D" id="3.40.50.1100">
    <property type="match status" value="2"/>
</dbReference>
<dbReference type="EMBL" id="CP134494">
    <property type="protein sequence ID" value="WNF23488.1"/>
    <property type="molecule type" value="Genomic_DNA"/>
</dbReference>
<keyword evidence="12" id="KW-0547">Nucleotide-binding</keyword>
<comment type="pathway">
    <text evidence="3 12">Amino-acid degradation; L-threonine degradation via propanoate pathway; propanoate from L-threonine: step 1/4.</text>
</comment>
<evidence type="ECO:0000256" key="2">
    <source>
        <dbReference type="ARBA" id="ARBA00001933"/>
    </source>
</evidence>
<sequence length="328" mass="35417">MLKSVQIEEAMEKLKDKVHQTPLKQSTTLNYLSNADVYLKLENLQKTGSFKLRGAMNKILSLTDQEVKNGILAASAGNHAQGVAMASSLRGIRSKIYMPKHTPFSKASATKGYGAEIVLVGDTYDESYQKAAEEMSQNGSTFVHAFDDERVIAGQGTVGLEMLQQNDQLDVIFVPIGGGGLISGVALAIKAIKPSVKVIGVQAVGAPATYQKFSGQKLKSPHAIHTIADGIMVKEPGIITYPIIEKYVDEIVTVTDEEIAHAIMFMLEREKMLVEGAGAAALASILYKKVPVDGKKVGCIISGGNVDPVKIPIYKELSNRTMRLYYTG</sequence>
<evidence type="ECO:0000256" key="3">
    <source>
        <dbReference type="ARBA" id="ARBA00004958"/>
    </source>
</evidence>
<dbReference type="RefSeq" id="WP_311073825.1">
    <property type="nucleotide sequence ID" value="NZ_CP134494.1"/>
</dbReference>
<proteinExistence type="inferred from homology"/>
<comment type="subunit">
    <text evidence="5 12">In the native structure, TdcB is in a dimeric form, whereas in the TdcB-AMP complex, it exists in a tetrameric form (dimer of dimers).</text>
</comment>
<evidence type="ECO:0000256" key="8">
    <source>
        <dbReference type="ARBA" id="ARBA00022533"/>
    </source>
</evidence>
<keyword evidence="10 12" id="KW-0456">Lyase</keyword>
<keyword evidence="9 12" id="KW-0663">Pyridoxal phosphate</keyword>
<evidence type="ECO:0000256" key="5">
    <source>
        <dbReference type="ARBA" id="ARBA00011447"/>
    </source>
</evidence>
<dbReference type="PANTHER" id="PTHR48078">
    <property type="entry name" value="THREONINE DEHYDRATASE, MITOCHONDRIAL-RELATED"/>
    <property type="match status" value="1"/>
</dbReference>
<dbReference type="CDD" id="cd01562">
    <property type="entry name" value="Thr-dehyd"/>
    <property type="match status" value="1"/>
</dbReference>
<gene>
    <name evidence="14" type="primary">ilvA</name>
    <name evidence="14" type="ORF">RH061_02960</name>
</gene>
<comment type="cofactor">
    <cofactor evidence="2 12">
        <name>pyridoxal 5'-phosphate</name>
        <dbReference type="ChEBI" id="CHEBI:597326"/>
    </cofactor>
</comment>
<evidence type="ECO:0000256" key="9">
    <source>
        <dbReference type="ARBA" id="ARBA00022898"/>
    </source>
</evidence>
<comment type="function">
    <text evidence="11 12">Catalyzes the anaerobic formation of alpha-ketobutyrate and ammonia from threonine in a two-step reaction. The first step involved a dehydration of threonine and a production of enamine intermediates (aminocrotonate), which tautomerizes to its imine form (iminobutyrate). Both intermediates are unstable and short-lived. The second step is the nonenzymatic hydrolysis of the enamine/imine intermediates to form 2-ketobutyrate and free ammonia. In the low water environment of the cell, the second step is accelerated by RidA.</text>
</comment>
<evidence type="ECO:0000256" key="12">
    <source>
        <dbReference type="RuleBase" id="RU363083"/>
    </source>
</evidence>
<dbReference type="InterPro" id="IPR001926">
    <property type="entry name" value="TrpB-like_PALP"/>
</dbReference>
<dbReference type="PROSITE" id="PS00165">
    <property type="entry name" value="DEHYDRATASE_SER_THR"/>
    <property type="match status" value="1"/>
</dbReference>
<comment type="catalytic activity">
    <reaction evidence="1 12">
        <text>L-threonine = 2-oxobutanoate + NH4(+)</text>
        <dbReference type="Rhea" id="RHEA:22108"/>
        <dbReference type="ChEBI" id="CHEBI:16763"/>
        <dbReference type="ChEBI" id="CHEBI:28938"/>
        <dbReference type="ChEBI" id="CHEBI:57926"/>
        <dbReference type="EC" id="4.3.1.19"/>
    </reaction>
</comment>
<dbReference type="InterPro" id="IPR005789">
    <property type="entry name" value="Thr_deHydtase_catblc"/>
</dbReference>
<dbReference type="GO" id="GO:0004794">
    <property type="term" value="F:threonine deaminase activity"/>
    <property type="evidence" value="ECO:0007669"/>
    <property type="project" value="UniProtKB-EC"/>
</dbReference>
<evidence type="ECO:0000313" key="15">
    <source>
        <dbReference type="Proteomes" id="UP001303324"/>
    </source>
</evidence>
<dbReference type="InterPro" id="IPR036052">
    <property type="entry name" value="TrpB-like_PALP_sf"/>
</dbReference>
<organism evidence="14 15">
    <name type="scientific">Mesobacillus jeotgali</name>
    <dbReference type="NCBI Taxonomy" id="129985"/>
    <lineage>
        <taxon>Bacteria</taxon>
        <taxon>Bacillati</taxon>
        <taxon>Bacillota</taxon>
        <taxon>Bacilli</taxon>
        <taxon>Bacillales</taxon>
        <taxon>Bacillaceae</taxon>
        <taxon>Mesobacillus</taxon>
    </lineage>
</organism>
<dbReference type="Pfam" id="PF00291">
    <property type="entry name" value="PALP"/>
    <property type="match status" value="1"/>
</dbReference>
<evidence type="ECO:0000259" key="13">
    <source>
        <dbReference type="Pfam" id="PF00291"/>
    </source>
</evidence>
<evidence type="ECO:0000313" key="14">
    <source>
        <dbReference type="EMBL" id="WNF23488.1"/>
    </source>
</evidence>
<evidence type="ECO:0000256" key="4">
    <source>
        <dbReference type="ARBA" id="ARBA00010869"/>
    </source>
</evidence>
<name>A0ABY9VHX5_9BACI</name>
<keyword evidence="8" id="KW-0021">Allosteric enzyme</keyword>
<protein>
    <recommendedName>
        <fullName evidence="7 12">L-threonine dehydratase catabolic TdcB</fullName>
        <ecNumber evidence="6 12">4.3.1.19</ecNumber>
    </recommendedName>
    <alternativeName>
        <fullName evidence="12">Threonine deaminase</fullName>
    </alternativeName>
</protein>
<dbReference type="EC" id="4.3.1.19" evidence="6 12"/>
<evidence type="ECO:0000256" key="7">
    <source>
        <dbReference type="ARBA" id="ARBA00022248"/>
    </source>
</evidence>
<comment type="similarity">
    <text evidence="4 12">Belongs to the serine/threonine dehydratase family.</text>
</comment>
<reference evidence="14 15" key="1">
    <citation type="submission" date="2023-09" db="EMBL/GenBank/DDBJ databases">
        <title>Microbial mechanism of fulvic acid promoting antimony reduction mineralization in rice fields.</title>
        <authorList>
            <person name="Chen G."/>
            <person name="Lan J."/>
        </authorList>
    </citation>
    <scope>NUCLEOTIDE SEQUENCE [LARGE SCALE GENOMIC DNA]</scope>
    <source>
        <strain evidence="14 15">PS1</strain>
    </source>
</reference>
<dbReference type="NCBIfam" id="TIGR01127">
    <property type="entry name" value="ilvA_1Cterm"/>
    <property type="match status" value="1"/>
</dbReference>
<dbReference type="InterPro" id="IPR000634">
    <property type="entry name" value="Ser/Thr_deHydtase_PyrdxlP-BS"/>
</dbReference>
<accession>A0ABY9VHX5</accession>
<dbReference type="InterPro" id="IPR050147">
    <property type="entry name" value="Ser/Thr_Dehydratase"/>
</dbReference>
<feature type="domain" description="Tryptophan synthase beta chain-like PALP" evidence="13">
    <location>
        <begin position="16"/>
        <end position="303"/>
    </location>
</feature>